<feature type="compositionally biased region" description="Polar residues" evidence="1">
    <location>
        <begin position="752"/>
        <end position="768"/>
    </location>
</feature>
<dbReference type="AlphaFoldDB" id="A0A2I2FZ94"/>
<feature type="compositionally biased region" description="Basic and acidic residues" evidence="1">
    <location>
        <begin position="568"/>
        <end position="584"/>
    </location>
</feature>
<proteinExistence type="predicted"/>
<feature type="compositionally biased region" description="Polar residues" evidence="1">
    <location>
        <begin position="625"/>
        <end position="638"/>
    </location>
</feature>
<feature type="compositionally biased region" description="Low complexity" evidence="1">
    <location>
        <begin position="545"/>
        <end position="567"/>
    </location>
</feature>
<organism evidence="3 4">
    <name type="scientific">Aspergillus steynii IBT 23096</name>
    <dbReference type="NCBI Taxonomy" id="1392250"/>
    <lineage>
        <taxon>Eukaryota</taxon>
        <taxon>Fungi</taxon>
        <taxon>Dikarya</taxon>
        <taxon>Ascomycota</taxon>
        <taxon>Pezizomycotina</taxon>
        <taxon>Eurotiomycetes</taxon>
        <taxon>Eurotiomycetidae</taxon>
        <taxon>Eurotiales</taxon>
        <taxon>Aspergillaceae</taxon>
        <taxon>Aspergillus</taxon>
        <taxon>Aspergillus subgen. Circumdati</taxon>
    </lineage>
</organism>
<dbReference type="EMBL" id="MSFO01000007">
    <property type="protein sequence ID" value="PLB45952.1"/>
    <property type="molecule type" value="Genomic_DNA"/>
</dbReference>
<comment type="caution">
    <text evidence="3">The sequence shown here is derived from an EMBL/GenBank/DDBJ whole genome shotgun (WGS) entry which is preliminary data.</text>
</comment>
<feature type="compositionally biased region" description="Low complexity" evidence="1">
    <location>
        <begin position="661"/>
        <end position="670"/>
    </location>
</feature>
<gene>
    <name evidence="3" type="ORF">P170DRAFT_414683</name>
</gene>
<evidence type="ECO:0000256" key="1">
    <source>
        <dbReference type="SAM" id="MobiDB-lite"/>
    </source>
</evidence>
<evidence type="ECO:0000313" key="3">
    <source>
        <dbReference type="EMBL" id="PLB45952.1"/>
    </source>
</evidence>
<dbReference type="RefSeq" id="XP_024701254.1">
    <property type="nucleotide sequence ID" value="XM_024847025.1"/>
</dbReference>
<keyword evidence="2" id="KW-0472">Membrane</keyword>
<keyword evidence="2" id="KW-0812">Transmembrane</keyword>
<name>A0A2I2FZ94_9EURO</name>
<feature type="compositionally biased region" description="Polar residues" evidence="1">
    <location>
        <begin position="786"/>
        <end position="797"/>
    </location>
</feature>
<feature type="compositionally biased region" description="Polar residues" evidence="1">
    <location>
        <begin position="717"/>
        <end position="732"/>
    </location>
</feature>
<accession>A0A2I2FZ94</accession>
<keyword evidence="4" id="KW-1185">Reference proteome</keyword>
<sequence length="857" mass="93195">MPALTTVVAIAVSCGVVFIVTTVVGTIVWVRIRQERLSLAVANSRDGPYVHGLQTFPTETLTELSREEGSALRQYGQLPYGRPNEWGLLASRESLVQSTADSEASPNFMEKARGLRRSLSQSLSRSQSARRSRSFVRPRRLSSLAPLKETTERASPPPHSAGAQDDDMPTSAVDGAFELPTERTPRHTPERDDEMSPSMDSSTRHMSGQWIGAHQRERSGSLFPVIEDNLLGFEQGRARGGSITAQSAGLMPEQPVPPPPSAYPPNRFRLSKNDSIGLSSLSLETADSSILDDGRRGSVGIDGDFVSPALPPCPTFAPYSANDVGRMEYDRRSFLPPSSIVPAPFIFPPNSPAREVQRIEPDRHSPRRSLTARSPSCSSGQVGPAPRRSESLSTTTTSQSRRESMYADLDQIPPLNPAPRNSALLPHFSQMQRHSVYGNPQREHDPFIASAHSVSGFIGSANAPSRRPNSFSIQEAHLQTSATHPRPPLPSAMKGGSGPRKGHRRQNCVRISIHPPITFGAPAFSPMVEEPEELDNGDRRRSEVSDLSTSNMSLLNSSVSSLSMNRSSYHELANDRPRTIEAPESRPISSYRSPSKKRKHSRHDSGDSVVSASDNDKTLPELVTSLPTTTESSMSRTPSPDKHAPLWTVPNHIASPTIYESSPSPGSPRRSAVKGPRSLSAKPGRNSFRALPLDENASSGTEDPVPRTKSMRRETITKSADSLQRAKSSSAVDSPLFTAGRIAVDMDRRNNRSSTTAQQFSSGANQTPWPHVGRIVPIWEDRAIEQRQSTQKPSVSLVNEPAELQGEVPPTPKRDPSRGRQMSRPAFTTPIKKTVGLGIGAATPGSLYDGDGFLKEG</sequence>
<dbReference type="GeneID" id="36554724"/>
<feature type="compositionally biased region" description="Basic and acidic residues" evidence="1">
    <location>
        <begin position="355"/>
        <end position="364"/>
    </location>
</feature>
<feature type="region of interest" description="Disordered" evidence="1">
    <location>
        <begin position="477"/>
        <end position="504"/>
    </location>
</feature>
<feature type="region of interest" description="Disordered" evidence="1">
    <location>
        <begin position="786"/>
        <end position="857"/>
    </location>
</feature>
<feature type="compositionally biased region" description="Low complexity" evidence="1">
    <location>
        <begin position="117"/>
        <end position="127"/>
    </location>
</feature>
<dbReference type="OrthoDB" id="3546893at2759"/>
<reference evidence="3 4" key="1">
    <citation type="submission" date="2016-12" db="EMBL/GenBank/DDBJ databases">
        <title>The genomes of Aspergillus section Nigri reveals drivers in fungal speciation.</title>
        <authorList>
            <consortium name="DOE Joint Genome Institute"/>
            <person name="Vesth T.C."/>
            <person name="Nybo J."/>
            <person name="Theobald S."/>
            <person name="Brandl J."/>
            <person name="Frisvad J.C."/>
            <person name="Nielsen K.F."/>
            <person name="Lyhne E.K."/>
            <person name="Kogle M.E."/>
            <person name="Kuo A."/>
            <person name="Riley R."/>
            <person name="Clum A."/>
            <person name="Nolan M."/>
            <person name="Lipzen A."/>
            <person name="Salamov A."/>
            <person name="Henrissat B."/>
            <person name="Wiebenga A."/>
            <person name="De Vries R.P."/>
            <person name="Grigoriev I.V."/>
            <person name="Mortensen U.H."/>
            <person name="Andersen M.R."/>
            <person name="Baker S.E."/>
        </authorList>
    </citation>
    <scope>NUCLEOTIDE SEQUENCE [LARGE SCALE GENOMIC DNA]</scope>
    <source>
        <strain evidence="3 4">IBT 23096</strain>
    </source>
</reference>
<evidence type="ECO:0000256" key="2">
    <source>
        <dbReference type="SAM" id="Phobius"/>
    </source>
</evidence>
<evidence type="ECO:0000313" key="4">
    <source>
        <dbReference type="Proteomes" id="UP000234275"/>
    </source>
</evidence>
<feature type="region of interest" description="Disordered" evidence="1">
    <location>
        <begin position="345"/>
        <end position="404"/>
    </location>
</feature>
<feature type="compositionally biased region" description="Basic and acidic residues" evidence="1">
    <location>
        <begin position="180"/>
        <end position="190"/>
    </location>
</feature>
<feature type="compositionally biased region" description="Polar residues" evidence="1">
    <location>
        <begin position="371"/>
        <end position="381"/>
    </location>
</feature>
<keyword evidence="2" id="KW-1133">Transmembrane helix</keyword>
<feature type="transmembrane region" description="Helical" evidence="2">
    <location>
        <begin position="6"/>
        <end position="30"/>
    </location>
</feature>
<feature type="compositionally biased region" description="Basic residues" evidence="1">
    <location>
        <begin position="128"/>
        <end position="140"/>
    </location>
</feature>
<dbReference type="VEuPathDB" id="FungiDB:P170DRAFT_414683"/>
<feature type="region of interest" description="Disordered" evidence="1">
    <location>
        <begin position="97"/>
        <end position="205"/>
    </location>
</feature>
<dbReference type="Proteomes" id="UP000234275">
    <property type="component" value="Unassembled WGS sequence"/>
</dbReference>
<protein>
    <submittedName>
        <fullName evidence="3">Uncharacterized protein</fullName>
    </submittedName>
</protein>
<feature type="region of interest" description="Disordered" evidence="1">
    <location>
        <begin position="530"/>
        <end position="771"/>
    </location>
</feature>